<name>A0A6C0HCV6_9ZZZZ</name>
<dbReference type="SMART" id="SM00465">
    <property type="entry name" value="GIYc"/>
    <property type="match status" value="1"/>
</dbReference>
<organism evidence="2">
    <name type="scientific">viral metagenome</name>
    <dbReference type="NCBI Taxonomy" id="1070528"/>
    <lineage>
        <taxon>unclassified sequences</taxon>
        <taxon>metagenomes</taxon>
        <taxon>organismal metagenomes</taxon>
    </lineage>
</organism>
<sequence>METLGEIYCITSPSGKKYVGQCVKKLSNGKNWGHINRWKDHIRDSNGRDCCRLLNLSIRKYGPENFKIELLIECKIEELDFFEIQFIETLNTLKPNGYNLTTGGSKSRHSKETCELKRASMLGKNKGKKYPKRPRKREEDNSLPKYIRYYKDLSGKEGYRISNHPVLKDKSFLGKNISLEEKLQKSLEYINQTQTDIR</sequence>
<feature type="domain" description="GIY-YIG" evidence="1">
    <location>
        <begin position="4"/>
        <end position="104"/>
    </location>
</feature>
<dbReference type="AlphaFoldDB" id="A0A6C0HCV6"/>
<dbReference type="InterPro" id="IPR035901">
    <property type="entry name" value="GIY-YIG_endonuc_sf"/>
</dbReference>
<evidence type="ECO:0000259" key="1">
    <source>
        <dbReference type="SMART" id="SM00465"/>
    </source>
</evidence>
<reference evidence="2" key="1">
    <citation type="journal article" date="2020" name="Nature">
        <title>Giant virus diversity and host interactions through global metagenomics.</title>
        <authorList>
            <person name="Schulz F."/>
            <person name="Roux S."/>
            <person name="Paez-Espino D."/>
            <person name="Jungbluth S."/>
            <person name="Walsh D.A."/>
            <person name="Denef V.J."/>
            <person name="McMahon K.D."/>
            <person name="Konstantinidis K.T."/>
            <person name="Eloe-Fadrosh E.A."/>
            <person name="Kyrpides N.C."/>
            <person name="Woyke T."/>
        </authorList>
    </citation>
    <scope>NUCLEOTIDE SEQUENCE</scope>
    <source>
        <strain evidence="2">GVMAG-M-3300023179-91</strain>
    </source>
</reference>
<protein>
    <recommendedName>
        <fullName evidence="1">GIY-YIG domain-containing protein</fullName>
    </recommendedName>
</protein>
<dbReference type="CDD" id="cd10443">
    <property type="entry name" value="GIY-YIG_HE_Tlr8p_PBC-V_like"/>
    <property type="match status" value="1"/>
</dbReference>
<accession>A0A6C0HCV6</accession>
<dbReference type="SUPFAM" id="SSF82771">
    <property type="entry name" value="GIY-YIG endonuclease"/>
    <property type="match status" value="1"/>
</dbReference>
<dbReference type="Gene3D" id="3.40.1440.10">
    <property type="entry name" value="GIY-YIG endonuclease"/>
    <property type="match status" value="1"/>
</dbReference>
<proteinExistence type="predicted"/>
<dbReference type="EMBL" id="MN739930">
    <property type="protein sequence ID" value="QHT78339.1"/>
    <property type="molecule type" value="Genomic_DNA"/>
</dbReference>
<dbReference type="InterPro" id="IPR000305">
    <property type="entry name" value="GIY-YIG_endonuc"/>
</dbReference>
<evidence type="ECO:0000313" key="2">
    <source>
        <dbReference type="EMBL" id="QHT78339.1"/>
    </source>
</evidence>